<feature type="compositionally biased region" description="Polar residues" evidence="8">
    <location>
        <begin position="37"/>
        <end position="51"/>
    </location>
</feature>
<evidence type="ECO:0000256" key="4">
    <source>
        <dbReference type="ARBA" id="ARBA00022723"/>
    </source>
</evidence>
<dbReference type="InterPro" id="IPR015943">
    <property type="entry name" value="WD40/YVTN_repeat-like_dom_sf"/>
</dbReference>
<keyword evidence="6" id="KW-0378">Hydrolase</keyword>
<evidence type="ECO:0000256" key="1">
    <source>
        <dbReference type="ARBA" id="ARBA00006247"/>
    </source>
</evidence>
<dbReference type="Gene3D" id="3.30.70.360">
    <property type="match status" value="1"/>
</dbReference>
<comment type="similarity">
    <text evidence="1">Belongs to the peptidase M20A family.</text>
</comment>
<dbReference type="PIRSF" id="PIRSF037237">
    <property type="entry name" value="Peptidase_WD_repeats_DUG2"/>
    <property type="match status" value="1"/>
</dbReference>
<dbReference type="Proteomes" id="UP000094801">
    <property type="component" value="Unassembled WGS sequence"/>
</dbReference>
<dbReference type="SUPFAM" id="SSF53187">
    <property type="entry name" value="Zn-dependent exopeptidases"/>
    <property type="match status" value="1"/>
</dbReference>
<keyword evidence="3" id="KW-0645">Protease</keyword>
<reference evidence="11" key="1">
    <citation type="submission" date="2016-04" db="EMBL/GenBank/DDBJ databases">
        <title>Comparative genomics of biotechnologically important yeasts.</title>
        <authorList>
            <consortium name="DOE Joint Genome Institute"/>
            <person name="Riley R."/>
            <person name="Haridas S."/>
            <person name="Wolfe K.H."/>
            <person name="Lopes M.R."/>
            <person name="Hittinger C.T."/>
            <person name="Goker M."/>
            <person name="Salamov A."/>
            <person name="Wisecaver J."/>
            <person name="Long T.M."/>
            <person name="Aerts A.L."/>
            <person name="Barry K."/>
            <person name="Choi C."/>
            <person name="Clum A."/>
            <person name="Coughlan A.Y."/>
            <person name="Deshpande S."/>
            <person name="Douglass A.P."/>
            <person name="Hanson S.J."/>
            <person name="Klenk H.-P."/>
            <person name="Labutti K."/>
            <person name="Lapidus A."/>
            <person name="Lindquist E."/>
            <person name="Lipzen A."/>
            <person name="Meier-Kolthoff J.P."/>
            <person name="Ohm R.A."/>
            <person name="Otillar R.P."/>
            <person name="Pangilinan J."/>
            <person name="Peng Y."/>
            <person name="Rokas A."/>
            <person name="Rosa C.A."/>
            <person name="Scheuner C."/>
            <person name="Sibirny A.A."/>
            <person name="Slot J.C."/>
            <person name="Stielow J.B."/>
            <person name="Sun H."/>
            <person name="Kurtzman C.P."/>
            <person name="Blackwell M."/>
            <person name="Grigoriev I.V."/>
            <person name="Jeffries T.W."/>
        </authorList>
    </citation>
    <scope>NUCLEOTIDE SEQUENCE [LARGE SCALE GENOMIC DNA]</scope>
    <source>
        <strain evidence="11">NRRL YB-2248</strain>
    </source>
</reference>
<evidence type="ECO:0000256" key="6">
    <source>
        <dbReference type="ARBA" id="ARBA00022801"/>
    </source>
</evidence>
<dbReference type="GO" id="GO:0046872">
    <property type="term" value="F:metal ion binding"/>
    <property type="evidence" value="ECO:0007669"/>
    <property type="project" value="UniProtKB-KW"/>
</dbReference>
<dbReference type="STRING" id="983967.A0A1E4SYX1"/>
<proteinExistence type="inferred from homology"/>
<dbReference type="GO" id="GO:0008233">
    <property type="term" value="F:peptidase activity"/>
    <property type="evidence" value="ECO:0007669"/>
    <property type="project" value="UniProtKB-KW"/>
</dbReference>
<dbReference type="OrthoDB" id="7832001at2759"/>
<feature type="repeat" description="WD" evidence="7">
    <location>
        <begin position="117"/>
        <end position="158"/>
    </location>
</feature>
<dbReference type="PROSITE" id="PS50294">
    <property type="entry name" value="WD_REPEATS_REGION"/>
    <property type="match status" value="1"/>
</dbReference>
<evidence type="ECO:0000313" key="11">
    <source>
        <dbReference type="Proteomes" id="UP000094801"/>
    </source>
</evidence>
<accession>A0A1E4SYX1</accession>
<feature type="region of interest" description="Disordered" evidence="8">
    <location>
        <begin position="36"/>
        <end position="55"/>
    </location>
</feature>
<dbReference type="PROSITE" id="PS50082">
    <property type="entry name" value="WD_REPEATS_2"/>
    <property type="match status" value="2"/>
</dbReference>
<dbReference type="InterPro" id="IPR011650">
    <property type="entry name" value="Peptidase_M20_dimer"/>
</dbReference>
<organism evidence="10 11">
    <name type="scientific">[Candida] arabinofermentans NRRL YB-2248</name>
    <dbReference type="NCBI Taxonomy" id="983967"/>
    <lineage>
        <taxon>Eukaryota</taxon>
        <taxon>Fungi</taxon>
        <taxon>Dikarya</taxon>
        <taxon>Ascomycota</taxon>
        <taxon>Saccharomycotina</taxon>
        <taxon>Pichiomycetes</taxon>
        <taxon>Pichiales</taxon>
        <taxon>Pichiaceae</taxon>
        <taxon>Ogataea</taxon>
        <taxon>Ogataea/Candida clade</taxon>
    </lineage>
</organism>
<sequence>MFPTLSSSPPYSKNLSDLRHLPLTLSRNSSTSLSLNQLGASASSRDSTPDPNSIADELTTISSSSALSNPSLVHRWTNENSIVCVAVSPKKKLLFCGTQDSKILVYDLATFQKKKEIMAHTGSVLCLLVSNCEETLFSGGSDSLVKIWNIGSTNRFEESTPDDYIEEEEEEIYETHTIYSLLDIGDIFSIAWAENTKTVFIGAQNASISYVHLDISIEKADPSSMPSNRFDRFFDSRGYGQKIHSSQEKWDAFSKSRLIEVPSKNIISYAHNGYVYAMESFSNTNGHVVIGGSNSEEFKEILISGGGDGSANIWGVNKNEIKLLHKLDNDDSVLSITKNKNDSFLYCGLTDGGVKVWDLATLQLIRSYASDEGDIVSIALYNDCLFKGTNAGATKWKYRGEVKSDWIAHDGDCLAVKVMEMDEIPYLITTGIDHSVALWNIETLSKKVVTRHQDNFDLTSTDRMLEVLSKIVSYKTVSKQPEVYIDESRQCANFLRFLCKTLGALKSILLPVKDANPVVFATFQANEPTSGGRPSRILWYGHYDVIEVDNSDSWQTDPFKLTALNGYLYARGVTDNKGPLLAAIYAVAELYQQQELESDVIFLIEGEEESGSFGFQDVVTKNQDIIGEIDWVLLSNSYWLDDNIPCLNYGLRGVISATVEVWSDKPDRHSGVDGGISREPTIDLISLLSKLNDDEGNVRLPNFYSAIKPPKEAEIDLYNQITKKIDSLKIADLMSKWRLPSLTIHRVNVSGPGNSTVIPQVATASLSIRIVPKQDINEVKTSLIEYLNSSFQKLKTENHLEVKIIHEAEPWLGDVNNAAYKILTEIMQEEWGVEPILIREGGSIPSIRFLEKIFTCEAAHLPTGQSSDNAHLNNERLRVTNLFKTKEILKKTFNKLPNKNQI</sequence>
<feature type="domain" description="Peptidase M20 dimerisation" evidence="9">
    <location>
        <begin position="649"/>
        <end position="789"/>
    </location>
</feature>
<evidence type="ECO:0000259" key="9">
    <source>
        <dbReference type="Pfam" id="PF07687"/>
    </source>
</evidence>
<feature type="repeat" description="WD" evidence="7">
    <location>
        <begin position="326"/>
        <end position="367"/>
    </location>
</feature>
<evidence type="ECO:0000313" key="10">
    <source>
        <dbReference type="EMBL" id="ODV84662.1"/>
    </source>
</evidence>
<dbReference type="GO" id="GO:0006751">
    <property type="term" value="P:glutathione catabolic process"/>
    <property type="evidence" value="ECO:0007669"/>
    <property type="project" value="InterPro"/>
</dbReference>
<keyword evidence="4" id="KW-0479">Metal-binding</keyword>
<dbReference type="Pfam" id="PF00400">
    <property type="entry name" value="WD40"/>
    <property type="match status" value="3"/>
</dbReference>
<evidence type="ECO:0000256" key="8">
    <source>
        <dbReference type="SAM" id="MobiDB-lite"/>
    </source>
</evidence>
<dbReference type="InterPro" id="IPR019775">
    <property type="entry name" value="WD40_repeat_CS"/>
</dbReference>
<gene>
    <name evidence="10" type="ORF">CANARDRAFT_28822</name>
</gene>
<evidence type="ECO:0000256" key="3">
    <source>
        <dbReference type="ARBA" id="ARBA00022670"/>
    </source>
</evidence>
<keyword evidence="5" id="KW-0677">Repeat</keyword>
<dbReference type="InterPro" id="IPR036322">
    <property type="entry name" value="WD40_repeat_dom_sf"/>
</dbReference>
<dbReference type="EMBL" id="KV453855">
    <property type="protein sequence ID" value="ODV84662.1"/>
    <property type="molecule type" value="Genomic_DNA"/>
</dbReference>
<dbReference type="AlphaFoldDB" id="A0A1E4SYX1"/>
<name>A0A1E4SYX1_9ASCO</name>
<dbReference type="Gene3D" id="3.40.630.10">
    <property type="entry name" value="Zn peptidases"/>
    <property type="match status" value="1"/>
</dbReference>
<dbReference type="GO" id="GO:0006508">
    <property type="term" value="P:proteolysis"/>
    <property type="evidence" value="ECO:0007669"/>
    <property type="project" value="UniProtKB-KW"/>
</dbReference>
<dbReference type="InterPro" id="IPR017149">
    <property type="entry name" value="GSH_degradosome_Dug2"/>
</dbReference>
<dbReference type="SUPFAM" id="SSF50978">
    <property type="entry name" value="WD40 repeat-like"/>
    <property type="match status" value="1"/>
</dbReference>
<dbReference type="Gene3D" id="2.130.10.10">
    <property type="entry name" value="YVTN repeat-like/Quinoprotein amine dehydrogenase"/>
    <property type="match status" value="2"/>
</dbReference>
<evidence type="ECO:0000256" key="2">
    <source>
        <dbReference type="ARBA" id="ARBA00022574"/>
    </source>
</evidence>
<dbReference type="InterPro" id="IPR002933">
    <property type="entry name" value="Peptidase_M20"/>
</dbReference>
<keyword evidence="11" id="KW-1185">Reference proteome</keyword>
<dbReference type="PROSITE" id="PS00678">
    <property type="entry name" value="WD_REPEATS_1"/>
    <property type="match status" value="1"/>
</dbReference>
<dbReference type="Pfam" id="PF01546">
    <property type="entry name" value="Peptidase_M20"/>
    <property type="match status" value="1"/>
</dbReference>
<dbReference type="Pfam" id="PF07687">
    <property type="entry name" value="M20_dimer"/>
    <property type="match status" value="1"/>
</dbReference>
<evidence type="ECO:0000256" key="5">
    <source>
        <dbReference type="ARBA" id="ARBA00022737"/>
    </source>
</evidence>
<dbReference type="PANTHER" id="PTHR43270">
    <property type="entry name" value="BETA-ALA-HIS DIPEPTIDASE"/>
    <property type="match status" value="1"/>
</dbReference>
<evidence type="ECO:0000256" key="7">
    <source>
        <dbReference type="PROSITE-ProRule" id="PRU00221"/>
    </source>
</evidence>
<dbReference type="InterPro" id="IPR001680">
    <property type="entry name" value="WD40_rpt"/>
</dbReference>
<keyword evidence="2 7" id="KW-0853">WD repeat</keyword>
<dbReference type="PANTHER" id="PTHR43270:SF8">
    <property type="entry name" value="DI- AND TRIPEPTIDASE DUG2-RELATED"/>
    <property type="match status" value="1"/>
</dbReference>
<dbReference type="InterPro" id="IPR051458">
    <property type="entry name" value="Cyt/Met_Dipeptidase"/>
</dbReference>
<protein>
    <recommendedName>
        <fullName evidence="9">Peptidase M20 dimerisation domain-containing protein</fullName>
    </recommendedName>
</protein>
<dbReference type="SMART" id="SM00320">
    <property type="entry name" value="WD40"/>
    <property type="match status" value="6"/>
</dbReference>